<dbReference type="EnsemblPlants" id="TuG1812G0300000587.01.T01">
    <property type="protein sequence ID" value="TuG1812G0300000587.01.T01.cds361194"/>
    <property type="gene ID" value="TuG1812G0300000587.01"/>
</dbReference>
<dbReference type="Proteomes" id="UP000015106">
    <property type="component" value="Chromosome 3"/>
</dbReference>
<name>A0A8R7TQU2_TRIUA</name>
<reference evidence="1" key="3">
    <citation type="submission" date="2022-06" db="UniProtKB">
        <authorList>
            <consortium name="EnsemblPlants"/>
        </authorList>
    </citation>
    <scope>IDENTIFICATION</scope>
</reference>
<evidence type="ECO:0000313" key="1">
    <source>
        <dbReference type="EnsemblPlants" id="TuG1812G0300000587.01.T01.cds361194"/>
    </source>
</evidence>
<organism evidence="1 2">
    <name type="scientific">Triticum urartu</name>
    <name type="common">Red wild einkorn</name>
    <name type="synonym">Crithodium urartu</name>
    <dbReference type="NCBI Taxonomy" id="4572"/>
    <lineage>
        <taxon>Eukaryota</taxon>
        <taxon>Viridiplantae</taxon>
        <taxon>Streptophyta</taxon>
        <taxon>Embryophyta</taxon>
        <taxon>Tracheophyta</taxon>
        <taxon>Spermatophyta</taxon>
        <taxon>Magnoliopsida</taxon>
        <taxon>Liliopsida</taxon>
        <taxon>Poales</taxon>
        <taxon>Poaceae</taxon>
        <taxon>BOP clade</taxon>
        <taxon>Pooideae</taxon>
        <taxon>Triticodae</taxon>
        <taxon>Triticeae</taxon>
        <taxon>Triticinae</taxon>
        <taxon>Triticum</taxon>
    </lineage>
</organism>
<sequence>MEIPGCMMNCSRNWPARLLGMSIASSSGPGIPSACSPSPSIRNWLPTMNDPDTRTVISLSPSAPQCIFSTT</sequence>
<reference evidence="2" key="1">
    <citation type="journal article" date="2013" name="Nature">
        <title>Draft genome of the wheat A-genome progenitor Triticum urartu.</title>
        <authorList>
            <person name="Ling H.Q."/>
            <person name="Zhao S."/>
            <person name="Liu D."/>
            <person name="Wang J."/>
            <person name="Sun H."/>
            <person name="Zhang C."/>
            <person name="Fan H."/>
            <person name="Li D."/>
            <person name="Dong L."/>
            <person name="Tao Y."/>
            <person name="Gao C."/>
            <person name="Wu H."/>
            <person name="Li Y."/>
            <person name="Cui Y."/>
            <person name="Guo X."/>
            <person name="Zheng S."/>
            <person name="Wang B."/>
            <person name="Yu K."/>
            <person name="Liang Q."/>
            <person name="Yang W."/>
            <person name="Lou X."/>
            <person name="Chen J."/>
            <person name="Feng M."/>
            <person name="Jian J."/>
            <person name="Zhang X."/>
            <person name="Luo G."/>
            <person name="Jiang Y."/>
            <person name="Liu J."/>
            <person name="Wang Z."/>
            <person name="Sha Y."/>
            <person name="Zhang B."/>
            <person name="Wu H."/>
            <person name="Tang D."/>
            <person name="Shen Q."/>
            <person name="Xue P."/>
            <person name="Zou S."/>
            <person name="Wang X."/>
            <person name="Liu X."/>
            <person name="Wang F."/>
            <person name="Yang Y."/>
            <person name="An X."/>
            <person name="Dong Z."/>
            <person name="Zhang K."/>
            <person name="Zhang X."/>
            <person name="Luo M.C."/>
            <person name="Dvorak J."/>
            <person name="Tong Y."/>
            <person name="Wang J."/>
            <person name="Yang H."/>
            <person name="Li Z."/>
            <person name="Wang D."/>
            <person name="Zhang A."/>
            <person name="Wang J."/>
        </authorList>
    </citation>
    <scope>NUCLEOTIDE SEQUENCE</scope>
    <source>
        <strain evidence="2">cv. G1812</strain>
    </source>
</reference>
<keyword evidence="2" id="KW-1185">Reference proteome</keyword>
<protein>
    <submittedName>
        <fullName evidence="1">Uncharacterized protein</fullName>
    </submittedName>
</protein>
<reference evidence="1" key="2">
    <citation type="submission" date="2018-03" db="EMBL/GenBank/DDBJ databases">
        <title>The Triticum urartu genome reveals the dynamic nature of wheat genome evolution.</title>
        <authorList>
            <person name="Ling H."/>
            <person name="Ma B."/>
            <person name="Shi X."/>
            <person name="Liu H."/>
            <person name="Dong L."/>
            <person name="Sun H."/>
            <person name="Cao Y."/>
            <person name="Gao Q."/>
            <person name="Zheng S."/>
            <person name="Li Y."/>
            <person name="Yu Y."/>
            <person name="Du H."/>
            <person name="Qi M."/>
            <person name="Li Y."/>
            <person name="Yu H."/>
            <person name="Cui Y."/>
            <person name="Wang N."/>
            <person name="Chen C."/>
            <person name="Wu H."/>
            <person name="Zhao Y."/>
            <person name="Zhang J."/>
            <person name="Li Y."/>
            <person name="Zhou W."/>
            <person name="Zhang B."/>
            <person name="Hu W."/>
            <person name="Eijk M."/>
            <person name="Tang J."/>
            <person name="Witsenboer H."/>
            <person name="Zhao S."/>
            <person name="Li Z."/>
            <person name="Zhang A."/>
            <person name="Wang D."/>
            <person name="Liang C."/>
        </authorList>
    </citation>
    <scope>NUCLEOTIDE SEQUENCE [LARGE SCALE GENOMIC DNA]</scope>
    <source>
        <strain evidence="1">cv. G1812</strain>
    </source>
</reference>
<dbReference type="AlphaFoldDB" id="A0A8R7TQU2"/>
<dbReference type="Gramene" id="TuG1812G0300000587.01.T01">
    <property type="protein sequence ID" value="TuG1812G0300000587.01.T01.cds361194"/>
    <property type="gene ID" value="TuG1812G0300000587.01"/>
</dbReference>
<evidence type="ECO:0000313" key="2">
    <source>
        <dbReference type="Proteomes" id="UP000015106"/>
    </source>
</evidence>
<proteinExistence type="predicted"/>
<accession>A0A8R7TQU2</accession>